<sequence>MIANYWQHAPSIERIAVQEGVEPELLKALIAYESSYNHRAVSRVQATGLTQVMPGTARGMGVHPDKLYIPTVSIRAGARYLRQMFRDFGRLDLALAAYNAGPGRVRKAGRKVPNIKETQNYVRNVSALYTEFKRKTAYANNTGRNNIAAVSGKNTSPSSGTQPAKYSANSAYQSHTSNVN</sequence>
<dbReference type="PANTHER" id="PTHR37423">
    <property type="entry name" value="SOLUBLE LYTIC MUREIN TRANSGLYCOSYLASE-RELATED"/>
    <property type="match status" value="1"/>
</dbReference>
<dbReference type="KEGG" id="nei:BG910_11000"/>
<evidence type="ECO:0000259" key="3">
    <source>
        <dbReference type="Pfam" id="PF01464"/>
    </source>
</evidence>
<dbReference type="InterPro" id="IPR008258">
    <property type="entry name" value="Transglycosylase_SLT_dom_1"/>
</dbReference>
<gene>
    <name evidence="4" type="ORF">BG910_11000</name>
</gene>
<proteinExistence type="inferred from homology"/>
<evidence type="ECO:0000313" key="4">
    <source>
        <dbReference type="EMBL" id="ASK28566.1"/>
    </source>
</evidence>
<dbReference type="InterPro" id="IPR023346">
    <property type="entry name" value="Lysozyme-like_dom_sf"/>
</dbReference>
<dbReference type="Proteomes" id="UP000198238">
    <property type="component" value="Chromosome"/>
</dbReference>
<organism evidence="4 5">
    <name type="scientific">Neisseria chenwenguii</name>
    <dbReference type="NCBI Taxonomy" id="1853278"/>
    <lineage>
        <taxon>Bacteria</taxon>
        <taxon>Pseudomonadati</taxon>
        <taxon>Pseudomonadota</taxon>
        <taxon>Betaproteobacteria</taxon>
        <taxon>Neisseriales</taxon>
        <taxon>Neisseriaceae</taxon>
        <taxon>Neisseria</taxon>
    </lineage>
</organism>
<reference evidence="4 5" key="1">
    <citation type="submission" date="2017-06" db="EMBL/GenBank/DDBJ databases">
        <title>Neisseria chenwenguii sp. nov., isolated from the intestinal contents of Tibetan Plateau Pika in Yushu, Qinghai Province, China.</title>
        <authorList>
            <person name="Zhang G."/>
        </authorList>
    </citation>
    <scope>NUCLEOTIDE SEQUENCE [LARGE SCALE GENOMIC DNA]</scope>
    <source>
        <strain evidence="4 5">10023</strain>
    </source>
</reference>
<protein>
    <submittedName>
        <fullName evidence="4">Lytic transglycosylase</fullName>
    </submittedName>
</protein>
<evidence type="ECO:0000313" key="5">
    <source>
        <dbReference type="Proteomes" id="UP000198238"/>
    </source>
</evidence>
<comment type="similarity">
    <text evidence="1">Belongs to the transglycosylase Slt family.</text>
</comment>
<feature type="compositionally biased region" description="Polar residues" evidence="2">
    <location>
        <begin position="152"/>
        <end position="180"/>
    </location>
</feature>
<dbReference type="EMBL" id="CP022278">
    <property type="protein sequence ID" value="ASK28566.1"/>
    <property type="molecule type" value="Genomic_DNA"/>
</dbReference>
<dbReference type="Pfam" id="PF01464">
    <property type="entry name" value="SLT"/>
    <property type="match status" value="1"/>
</dbReference>
<dbReference type="AlphaFoldDB" id="A0A220S564"/>
<evidence type="ECO:0000256" key="2">
    <source>
        <dbReference type="SAM" id="MobiDB-lite"/>
    </source>
</evidence>
<feature type="region of interest" description="Disordered" evidence="2">
    <location>
        <begin position="147"/>
        <end position="180"/>
    </location>
</feature>
<dbReference type="PANTHER" id="PTHR37423:SF2">
    <property type="entry name" value="MEMBRANE-BOUND LYTIC MUREIN TRANSGLYCOSYLASE C"/>
    <property type="match status" value="1"/>
</dbReference>
<dbReference type="SUPFAM" id="SSF53955">
    <property type="entry name" value="Lysozyme-like"/>
    <property type="match status" value="1"/>
</dbReference>
<keyword evidence="5" id="KW-1185">Reference proteome</keyword>
<dbReference type="CDD" id="cd00254">
    <property type="entry name" value="LT-like"/>
    <property type="match status" value="1"/>
</dbReference>
<evidence type="ECO:0000256" key="1">
    <source>
        <dbReference type="ARBA" id="ARBA00007734"/>
    </source>
</evidence>
<name>A0A220S564_9NEIS</name>
<feature type="domain" description="Transglycosylase SLT" evidence="3">
    <location>
        <begin position="12"/>
        <end position="115"/>
    </location>
</feature>
<accession>A0A220S564</accession>
<dbReference type="Gene3D" id="1.10.530.10">
    <property type="match status" value="1"/>
</dbReference>